<evidence type="ECO:0000313" key="1">
    <source>
        <dbReference type="EMBL" id="KAL2716363.1"/>
    </source>
</evidence>
<proteinExistence type="predicted"/>
<organism evidence="1 2">
    <name type="scientific">Vespula squamosa</name>
    <name type="common">Southern yellow jacket</name>
    <name type="synonym">Wasp</name>
    <dbReference type="NCBI Taxonomy" id="30214"/>
    <lineage>
        <taxon>Eukaryota</taxon>
        <taxon>Metazoa</taxon>
        <taxon>Ecdysozoa</taxon>
        <taxon>Arthropoda</taxon>
        <taxon>Hexapoda</taxon>
        <taxon>Insecta</taxon>
        <taxon>Pterygota</taxon>
        <taxon>Neoptera</taxon>
        <taxon>Endopterygota</taxon>
        <taxon>Hymenoptera</taxon>
        <taxon>Apocrita</taxon>
        <taxon>Aculeata</taxon>
        <taxon>Vespoidea</taxon>
        <taxon>Vespidae</taxon>
        <taxon>Vespinae</taxon>
        <taxon>Vespula</taxon>
    </lineage>
</organism>
<protein>
    <submittedName>
        <fullName evidence="1">Sarcospan isoform X2</fullName>
    </submittedName>
</protein>
<evidence type="ECO:0000313" key="2">
    <source>
        <dbReference type="Proteomes" id="UP001607302"/>
    </source>
</evidence>
<reference evidence="1 2" key="1">
    <citation type="journal article" date="2024" name="Ann. Entomol. Soc. Am.">
        <title>Genomic analyses of the southern and eastern yellowjacket wasps (Hymenoptera: Vespidae) reveal evolutionary signatures of social life.</title>
        <authorList>
            <person name="Catto M.A."/>
            <person name="Caine P.B."/>
            <person name="Orr S.E."/>
            <person name="Hunt B.G."/>
            <person name="Goodisman M.A.D."/>
        </authorList>
    </citation>
    <scope>NUCLEOTIDE SEQUENCE [LARGE SCALE GENOMIC DNA]</scope>
    <source>
        <strain evidence="1">233</strain>
        <tissue evidence="1">Head and thorax</tissue>
    </source>
</reference>
<dbReference type="Proteomes" id="UP001607302">
    <property type="component" value="Unassembled WGS sequence"/>
</dbReference>
<sequence length="131" mass="15245">MSSKRMPVSTINSGEYKILSNCCLSDQKIQLTLNIKTKDQLLFLERKKGINIQIDDQKNRAQPSLQKQRKWEKGEGTFRMSEELRTQRLGTLSHGEYTMQAEEEIQYAPRSRPVSFYDNFKLLNTTISNIV</sequence>
<dbReference type="AlphaFoldDB" id="A0ABD2A6W8"/>
<accession>A0ABD2A6W8</accession>
<name>A0ABD2A6W8_VESSQ</name>
<dbReference type="EMBL" id="JAUDFV010000154">
    <property type="protein sequence ID" value="KAL2716363.1"/>
    <property type="molecule type" value="Genomic_DNA"/>
</dbReference>
<gene>
    <name evidence="1" type="ORF">V1478_014039</name>
</gene>
<keyword evidence="2" id="KW-1185">Reference proteome</keyword>
<comment type="caution">
    <text evidence="1">The sequence shown here is derived from an EMBL/GenBank/DDBJ whole genome shotgun (WGS) entry which is preliminary data.</text>
</comment>